<keyword evidence="2" id="KW-0732">Signal</keyword>
<gene>
    <name evidence="4" type="ORF">CHUV0807_1700</name>
</gene>
<proteinExistence type="predicted"/>
<dbReference type="InterPro" id="IPR011250">
    <property type="entry name" value="OMP/PagP_B-barrel"/>
</dbReference>
<feature type="region of interest" description="Disordered" evidence="1">
    <location>
        <begin position="21"/>
        <end position="52"/>
    </location>
</feature>
<dbReference type="Pfam" id="PF08794">
    <property type="entry name" value="FHBP_C"/>
    <property type="match status" value="1"/>
</dbReference>
<dbReference type="Gene3D" id="2.40.160.90">
    <property type="match status" value="1"/>
</dbReference>
<feature type="signal peptide" evidence="2">
    <location>
        <begin position="1"/>
        <end position="19"/>
    </location>
</feature>
<evidence type="ECO:0000256" key="2">
    <source>
        <dbReference type="SAM" id="SignalP"/>
    </source>
</evidence>
<dbReference type="SUPFAM" id="SSF56925">
    <property type="entry name" value="OMPA-like"/>
    <property type="match status" value="1"/>
</dbReference>
<evidence type="ECO:0000313" key="5">
    <source>
        <dbReference type="Proteomes" id="UP000190837"/>
    </source>
</evidence>
<dbReference type="RefSeq" id="WP_079541175.1">
    <property type="nucleotide sequence ID" value="NZ_FKLO01000057.1"/>
</dbReference>
<organism evidence="4 5">
    <name type="scientific">Cardiobacterium hominis</name>
    <dbReference type="NCBI Taxonomy" id="2718"/>
    <lineage>
        <taxon>Bacteria</taxon>
        <taxon>Pseudomonadati</taxon>
        <taxon>Pseudomonadota</taxon>
        <taxon>Gammaproteobacteria</taxon>
        <taxon>Cardiobacteriales</taxon>
        <taxon>Cardiobacteriaceae</taxon>
        <taxon>Cardiobacterium</taxon>
    </lineage>
</organism>
<dbReference type="AlphaFoldDB" id="A0A1C3H591"/>
<dbReference type="Proteomes" id="UP000190837">
    <property type="component" value="Unassembled WGS sequence"/>
</dbReference>
<dbReference type="EMBL" id="FKLO01000057">
    <property type="protein sequence ID" value="SAM67038.1"/>
    <property type="molecule type" value="Genomic_DNA"/>
</dbReference>
<evidence type="ECO:0000259" key="3">
    <source>
        <dbReference type="Pfam" id="PF08794"/>
    </source>
</evidence>
<accession>A0A1C3H591</accession>
<reference evidence="5" key="1">
    <citation type="submission" date="2016-04" db="EMBL/GenBank/DDBJ databases">
        <authorList>
            <person name="Tagini F."/>
        </authorList>
    </citation>
    <scope>NUCLEOTIDE SEQUENCE [LARGE SCALE GENOMIC DNA]</scope>
    <source>
        <strain evidence="5">CHUV0807</strain>
    </source>
</reference>
<evidence type="ECO:0000256" key="1">
    <source>
        <dbReference type="SAM" id="MobiDB-lite"/>
    </source>
</evidence>
<evidence type="ECO:0000313" key="4">
    <source>
        <dbReference type="EMBL" id="SAM67038.1"/>
    </source>
</evidence>
<dbReference type="PROSITE" id="PS51257">
    <property type="entry name" value="PROKAR_LIPOPROTEIN"/>
    <property type="match status" value="1"/>
</dbReference>
<feature type="domain" description="Factor H binding protein-like C-terminal" evidence="3">
    <location>
        <begin position="155"/>
        <end position="258"/>
    </location>
</feature>
<dbReference type="InterPro" id="IPR014902">
    <property type="entry name" value="FHBP-like_C"/>
</dbReference>
<protein>
    <submittedName>
        <fullName evidence="4">TolA protein</fullName>
    </submittedName>
</protein>
<sequence>MKTQLLTALVTLSLLTACGGGGGDNSPQTDKPQVPGGSASGKTYFIPDTATEPDNDDAWRDFSGYTLTRNGNTFVNSQFGKGVTVNTASVPSGFAEFPAQMTMNSKNGRGTTENVTVRSYQGFHSGIFAINPPSGGVLSRLEVAESGLPYFNPTQNLPSAGKATYSGRAFDANPAHDATLRYTIDFGARRGSGEISASSGLGRMTLHDAPITHFTADHSAFGTMPAYGIEGRRTLDGSKASGSYTLGIAGPNAEEIVGWADIDDDHELNLHGTRGEMAK</sequence>
<feature type="chain" id="PRO_5008674892" evidence="2">
    <location>
        <begin position="20"/>
        <end position="279"/>
    </location>
</feature>
<name>A0A1C3H591_9GAMM</name>